<evidence type="ECO:0000256" key="2">
    <source>
        <dbReference type="ARBA" id="ARBA00022692"/>
    </source>
</evidence>
<keyword evidence="5 6" id="KW-0472">Membrane</keyword>
<accession>A0A024TM71</accession>
<dbReference type="OrthoDB" id="167398at2759"/>
<dbReference type="STRING" id="157072.A0A024TM71"/>
<feature type="transmembrane region" description="Helical" evidence="6">
    <location>
        <begin position="138"/>
        <end position="157"/>
    </location>
</feature>
<dbReference type="CDD" id="cd06186">
    <property type="entry name" value="NOX_Duox_like_FAD_NADP"/>
    <property type="match status" value="1"/>
</dbReference>
<dbReference type="InterPro" id="IPR013121">
    <property type="entry name" value="Fe_red_NAD-bd_6"/>
</dbReference>
<dbReference type="SFLD" id="SFLDG01168">
    <property type="entry name" value="Ferric_reductase_subgroup_(FRE"/>
    <property type="match status" value="1"/>
</dbReference>
<dbReference type="InterPro" id="IPR017927">
    <property type="entry name" value="FAD-bd_FR_type"/>
</dbReference>
<proteinExistence type="predicted"/>
<evidence type="ECO:0000256" key="4">
    <source>
        <dbReference type="ARBA" id="ARBA00023002"/>
    </source>
</evidence>
<dbReference type="Pfam" id="PF08030">
    <property type="entry name" value="NAD_binding_6"/>
    <property type="match status" value="1"/>
</dbReference>
<dbReference type="AlphaFoldDB" id="A0A024TM71"/>
<dbReference type="InterPro" id="IPR013112">
    <property type="entry name" value="FAD-bd_8"/>
</dbReference>
<feature type="transmembrane region" description="Helical" evidence="6">
    <location>
        <begin position="256"/>
        <end position="272"/>
    </location>
</feature>
<dbReference type="SFLD" id="SFLDS00052">
    <property type="entry name" value="Ferric_Reductase_Domain"/>
    <property type="match status" value="1"/>
</dbReference>
<dbReference type="InterPro" id="IPR013130">
    <property type="entry name" value="Fe3_Rdtase_TM_dom"/>
</dbReference>
<dbReference type="eggNOG" id="KOG0039">
    <property type="taxonomic scope" value="Eukaryota"/>
</dbReference>
<dbReference type="SUPFAM" id="SSF63380">
    <property type="entry name" value="Riboflavin synthase domain-like"/>
    <property type="match status" value="1"/>
</dbReference>
<feature type="transmembrane region" description="Helical" evidence="6">
    <location>
        <begin position="199"/>
        <end position="218"/>
    </location>
</feature>
<sequence>MDGDSTHYMPGASFEHLVALTPTQPRVVGTRSSQVLELPKLSKGEARVGWTHRYVHNRRQAGALALYGLLCGLSFWWKCSLFPWEPLVGYGMCIAKGSAQVVVVNCCVALLLLSRSILHFIKAKPFLWRIFPLEDHMVLHKISGGVMCLSALVHTSAHVANLVNTYSADPTELQSSYYVRHIPLFLVGLPPFGNVVRAIPMWTGIVLLVLLFIALPPTLLPSVRRRFHNVFWCTHLFLIPFLIVTCFHGATGWFQMPQAFLWIVPPLVLYVLERRLRYFKRWTTPVLIHEAKIFPDAIALDLIKPPEFSFVPGMFVYLNVPVLGRHEWHPFSISSAPDDPHLSFRIQAVGDWTIALLQRLQVASFLDEPWPLVHLDGPVGGPTVECRRFQVVVLIGGGSGVTPFVSVVRDFLNCPPLEDGTKKMYFHWVTRHESALEWFDTTLRDLNAHGHPRLDARLYVTQPNNEVEQAAHHHQFRNERPRWVPIFDELERDHPEATVGVFYCGPHALEVELRAICRARHKATFYFYAESYY</sequence>
<dbReference type="GeneID" id="20088427"/>
<dbReference type="InterPro" id="IPR039261">
    <property type="entry name" value="FNR_nucleotide-bd"/>
</dbReference>
<gene>
    <name evidence="8" type="ORF">H310_11377</name>
</gene>
<feature type="transmembrane region" description="Helical" evidence="6">
    <location>
        <begin position="61"/>
        <end position="77"/>
    </location>
</feature>
<evidence type="ECO:0000256" key="1">
    <source>
        <dbReference type="ARBA" id="ARBA00004141"/>
    </source>
</evidence>
<dbReference type="PANTHER" id="PTHR11972:SF153">
    <property type="entry name" value="SUPEROXIDE-GENERATING NADPH OXIDASE HEAVY CHAIN SUBUNIT A"/>
    <property type="match status" value="1"/>
</dbReference>
<keyword evidence="4" id="KW-0560">Oxidoreductase</keyword>
<evidence type="ECO:0000256" key="3">
    <source>
        <dbReference type="ARBA" id="ARBA00022989"/>
    </source>
</evidence>
<reference evidence="8" key="1">
    <citation type="submission" date="2013-12" db="EMBL/GenBank/DDBJ databases">
        <title>The Genome Sequence of Aphanomyces invadans NJM9701.</title>
        <authorList>
            <consortium name="The Broad Institute Genomics Platform"/>
            <person name="Russ C."/>
            <person name="Tyler B."/>
            <person name="van West P."/>
            <person name="Dieguez-Uribeondo J."/>
            <person name="Young S.K."/>
            <person name="Zeng Q."/>
            <person name="Gargeya S."/>
            <person name="Fitzgerald M."/>
            <person name="Abouelleil A."/>
            <person name="Alvarado L."/>
            <person name="Chapman S.B."/>
            <person name="Gainer-Dewar J."/>
            <person name="Goldberg J."/>
            <person name="Griggs A."/>
            <person name="Gujja S."/>
            <person name="Hansen M."/>
            <person name="Howarth C."/>
            <person name="Imamovic A."/>
            <person name="Ireland A."/>
            <person name="Larimer J."/>
            <person name="McCowan C."/>
            <person name="Murphy C."/>
            <person name="Pearson M."/>
            <person name="Poon T.W."/>
            <person name="Priest M."/>
            <person name="Roberts A."/>
            <person name="Saif S."/>
            <person name="Shea T."/>
            <person name="Sykes S."/>
            <person name="Wortman J."/>
            <person name="Nusbaum C."/>
            <person name="Birren B."/>
        </authorList>
    </citation>
    <scope>NUCLEOTIDE SEQUENCE [LARGE SCALE GENOMIC DNA]</scope>
    <source>
        <strain evidence="8">NJM9701</strain>
    </source>
</reference>
<dbReference type="SUPFAM" id="SSF52343">
    <property type="entry name" value="Ferredoxin reductase-like, C-terminal NADP-linked domain"/>
    <property type="match status" value="1"/>
</dbReference>
<name>A0A024TM71_9STRA</name>
<feature type="transmembrane region" description="Helical" evidence="6">
    <location>
        <begin position="97"/>
        <end position="118"/>
    </location>
</feature>
<evidence type="ECO:0000256" key="5">
    <source>
        <dbReference type="ARBA" id="ARBA00023136"/>
    </source>
</evidence>
<evidence type="ECO:0000256" key="6">
    <source>
        <dbReference type="SAM" id="Phobius"/>
    </source>
</evidence>
<dbReference type="GO" id="GO:0005886">
    <property type="term" value="C:plasma membrane"/>
    <property type="evidence" value="ECO:0007669"/>
    <property type="project" value="TreeGrafter"/>
</dbReference>
<dbReference type="InterPro" id="IPR017938">
    <property type="entry name" value="Riboflavin_synthase-like_b-brl"/>
</dbReference>
<feature type="domain" description="FAD-binding FR-type" evidence="7">
    <location>
        <begin position="280"/>
        <end position="385"/>
    </location>
</feature>
<dbReference type="EMBL" id="KI913982">
    <property type="protein sequence ID" value="ETV95094.1"/>
    <property type="molecule type" value="Genomic_DNA"/>
</dbReference>
<dbReference type="RefSeq" id="XP_008876267.1">
    <property type="nucleotide sequence ID" value="XM_008878045.1"/>
</dbReference>
<feature type="transmembrane region" description="Helical" evidence="6">
    <location>
        <begin position="230"/>
        <end position="250"/>
    </location>
</feature>
<dbReference type="InterPro" id="IPR050369">
    <property type="entry name" value="RBOH/FRE"/>
</dbReference>
<dbReference type="Gene3D" id="3.40.50.80">
    <property type="entry name" value="Nucleotide-binding domain of ferredoxin-NADP reductase (FNR) module"/>
    <property type="match status" value="1"/>
</dbReference>
<dbReference type="GO" id="GO:0016491">
    <property type="term" value="F:oxidoreductase activity"/>
    <property type="evidence" value="ECO:0007669"/>
    <property type="project" value="UniProtKB-KW"/>
</dbReference>
<dbReference type="Pfam" id="PF08022">
    <property type="entry name" value="FAD_binding_8"/>
    <property type="match status" value="1"/>
</dbReference>
<dbReference type="Pfam" id="PF01794">
    <property type="entry name" value="Ferric_reduct"/>
    <property type="match status" value="1"/>
</dbReference>
<keyword evidence="2 6" id="KW-0812">Transmembrane</keyword>
<keyword evidence="3 6" id="KW-1133">Transmembrane helix</keyword>
<dbReference type="Gene3D" id="2.40.30.10">
    <property type="entry name" value="Translation factors"/>
    <property type="match status" value="1"/>
</dbReference>
<evidence type="ECO:0000259" key="7">
    <source>
        <dbReference type="PROSITE" id="PS51384"/>
    </source>
</evidence>
<organism evidence="8">
    <name type="scientific">Aphanomyces invadans</name>
    <dbReference type="NCBI Taxonomy" id="157072"/>
    <lineage>
        <taxon>Eukaryota</taxon>
        <taxon>Sar</taxon>
        <taxon>Stramenopiles</taxon>
        <taxon>Oomycota</taxon>
        <taxon>Saprolegniomycetes</taxon>
        <taxon>Saprolegniales</taxon>
        <taxon>Verrucalvaceae</taxon>
        <taxon>Aphanomyces</taxon>
    </lineage>
</organism>
<protein>
    <recommendedName>
        <fullName evidence="7">FAD-binding FR-type domain-containing protein</fullName>
    </recommendedName>
</protein>
<evidence type="ECO:0000313" key="8">
    <source>
        <dbReference type="EMBL" id="ETV95094.1"/>
    </source>
</evidence>
<dbReference type="PROSITE" id="PS51384">
    <property type="entry name" value="FAD_FR"/>
    <property type="match status" value="1"/>
</dbReference>
<comment type="subcellular location">
    <subcellularLocation>
        <location evidence="1">Membrane</location>
        <topology evidence="1">Multi-pass membrane protein</topology>
    </subcellularLocation>
</comment>
<dbReference type="VEuPathDB" id="FungiDB:H310_11377"/>
<dbReference type="PANTHER" id="PTHR11972">
    <property type="entry name" value="NADPH OXIDASE"/>
    <property type="match status" value="1"/>
</dbReference>